<accession>A0A2K8T9D4</accession>
<gene>
    <name evidence="1" type="ORF">COO91_10540</name>
</gene>
<dbReference type="EMBL" id="CP024793">
    <property type="protein sequence ID" value="AUB44317.1"/>
    <property type="molecule type" value="Genomic_DNA"/>
</dbReference>
<proteinExistence type="predicted"/>
<reference evidence="1 2" key="1">
    <citation type="submission" date="2017-11" db="EMBL/GenBank/DDBJ databases">
        <title>Complete genome of a free-living desiccation-tolerant cyanobacterium and its photosynthetic adaptation to extreme terrestrial habitat.</title>
        <authorList>
            <person name="Shang J."/>
        </authorList>
    </citation>
    <scope>NUCLEOTIDE SEQUENCE [LARGE SCALE GENOMIC DNA]</scope>
    <source>
        <strain evidence="1 2">CCNUN1</strain>
        <plasmid evidence="2">pnfsy08</plasmid>
    </source>
</reference>
<dbReference type="Proteomes" id="UP000232003">
    <property type="component" value="Plasmid pNFSY08"/>
</dbReference>
<evidence type="ECO:0000313" key="1">
    <source>
        <dbReference type="EMBL" id="AUB44317.1"/>
    </source>
</evidence>
<keyword evidence="1" id="KW-0614">Plasmid</keyword>
<organism evidence="1 2">
    <name type="scientific">Nostoc flagelliforme CCNUN1</name>
    <dbReference type="NCBI Taxonomy" id="2038116"/>
    <lineage>
        <taxon>Bacteria</taxon>
        <taxon>Bacillati</taxon>
        <taxon>Cyanobacteriota</taxon>
        <taxon>Cyanophyceae</taxon>
        <taxon>Nostocales</taxon>
        <taxon>Nostocaceae</taxon>
        <taxon>Nostoc</taxon>
    </lineage>
</organism>
<dbReference type="KEGG" id="nfl:COO91_10540"/>
<dbReference type="AlphaFoldDB" id="A0A2K8T9D4"/>
<evidence type="ECO:0000313" key="2">
    <source>
        <dbReference type="Proteomes" id="UP000232003"/>
    </source>
</evidence>
<protein>
    <submittedName>
        <fullName evidence="1">Uncharacterized protein</fullName>
    </submittedName>
</protein>
<sequence length="59" mass="6452">MLSLAIAPYKLATEILGQFSEMSILIPGDVCDGLRLRSCQAMPTAGYAYASHHIFNNLH</sequence>
<name>A0A2K8T9D4_9NOSO</name>
<keyword evidence="2" id="KW-1185">Reference proteome</keyword>
<geneLocation type="plasmid" evidence="2">
    <name>pnfsy08</name>
</geneLocation>